<dbReference type="Proteomes" id="UP000499080">
    <property type="component" value="Unassembled WGS sequence"/>
</dbReference>
<evidence type="ECO:0000313" key="2">
    <source>
        <dbReference type="Proteomes" id="UP000499080"/>
    </source>
</evidence>
<comment type="caution">
    <text evidence="1">The sequence shown here is derived from an EMBL/GenBank/DDBJ whole genome shotgun (WGS) entry which is preliminary data.</text>
</comment>
<name>A0A4Y2J7J1_ARAVE</name>
<organism evidence="1 2">
    <name type="scientific">Araneus ventricosus</name>
    <name type="common">Orbweaver spider</name>
    <name type="synonym">Epeira ventricosa</name>
    <dbReference type="NCBI Taxonomy" id="182803"/>
    <lineage>
        <taxon>Eukaryota</taxon>
        <taxon>Metazoa</taxon>
        <taxon>Ecdysozoa</taxon>
        <taxon>Arthropoda</taxon>
        <taxon>Chelicerata</taxon>
        <taxon>Arachnida</taxon>
        <taxon>Araneae</taxon>
        <taxon>Araneomorphae</taxon>
        <taxon>Entelegynae</taxon>
        <taxon>Araneoidea</taxon>
        <taxon>Araneidae</taxon>
        <taxon>Araneus</taxon>
    </lineage>
</organism>
<dbReference type="AlphaFoldDB" id="A0A4Y2J7J1"/>
<accession>A0A4Y2J7J1</accession>
<sequence>MDKSDKFVVPVTSVQYSFENCMYCAVVAFVTAEEAEVKTTLDVFESWSLVSFRQRVSIHVSNIHYKRKIHSLLRPISKSISHFQYIQSDRKERTESRSSIWSVDSSFGTNVVNPRLTPKFSVNGLN</sequence>
<keyword evidence="2" id="KW-1185">Reference proteome</keyword>
<proteinExistence type="predicted"/>
<gene>
    <name evidence="1" type="ORF">AVEN_242461_1</name>
</gene>
<dbReference type="EMBL" id="BGPR01003218">
    <property type="protein sequence ID" value="GBM85258.1"/>
    <property type="molecule type" value="Genomic_DNA"/>
</dbReference>
<reference evidence="1 2" key="1">
    <citation type="journal article" date="2019" name="Sci. Rep.">
        <title>Orb-weaving spider Araneus ventricosus genome elucidates the spidroin gene catalogue.</title>
        <authorList>
            <person name="Kono N."/>
            <person name="Nakamura H."/>
            <person name="Ohtoshi R."/>
            <person name="Moran D.A.P."/>
            <person name="Shinohara A."/>
            <person name="Yoshida Y."/>
            <person name="Fujiwara M."/>
            <person name="Mori M."/>
            <person name="Tomita M."/>
            <person name="Arakawa K."/>
        </authorList>
    </citation>
    <scope>NUCLEOTIDE SEQUENCE [LARGE SCALE GENOMIC DNA]</scope>
</reference>
<evidence type="ECO:0000313" key="1">
    <source>
        <dbReference type="EMBL" id="GBM85258.1"/>
    </source>
</evidence>
<protein>
    <submittedName>
        <fullName evidence="1">Uncharacterized protein</fullName>
    </submittedName>
</protein>